<dbReference type="PANTHER" id="PTHR30269">
    <property type="entry name" value="TRANSMEMBRANE PROTEIN YFCA"/>
    <property type="match status" value="1"/>
</dbReference>
<evidence type="ECO:0000256" key="8">
    <source>
        <dbReference type="RuleBase" id="RU363041"/>
    </source>
</evidence>
<dbReference type="GO" id="GO:0005886">
    <property type="term" value="C:plasma membrane"/>
    <property type="evidence" value="ECO:0007669"/>
    <property type="project" value="UniProtKB-SubCell"/>
</dbReference>
<keyword evidence="5 8" id="KW-0812">Transmembrane</keyword>
<keyword evidence="10" id="KW-1185">Reference proteome</keyword>
<dbReference type="Proteomes" id="UP000541857">
    <property type="component" value="Unassembled WGS sequence"/>
</dbReference>
<keyword evidence="4 8" id="KW-1003">Cell membrane</keyword>
<evidence type="ECO:0000256" key="7">
    <source>
        <dbReference type="ARBA" id="ARBA00023136"/>
    </source>
</evidence>
<protein>
    <recommendedName>
        <fullName evidence="8">Probable membrane transporter protein</fullName>
    </recommendedName>
</protein>
<name>A0A7W2M555_9FLAO</name>
<reference evidence="9 10" key="1">
    <citation type="submission" date="2020-07" db="EMBL/GenBank/DDBJ databases">
        <title>Bacterium isolated from marine sediment.</title>
        <authorList>
            <person name="Shang D."/>
        </authorList>
    </citation>
    <scope>NUCLEOTIDE SEQUENCE [LARGE SCALE GENOMIC DNA]</scope>
    <source>
        <strain evidence="9 10">F6074</strain>
    </source>
</reference>
<accession>A0A7W2M555</accession>
<evidence type="ECO:0000256" key="1">
    <source>
        <dbReference type="ARBA" id="ARBA00004651"/>
    </source>
</evidence>
<dbReference type="Pfam" id="PF01925">
    <property type="entry name" value="TauE"/>
    <property type="match status" value="1"/>
</dbReference>
<feature type="transmembrane region" description="Helical" evidence="8">
    <location>
        <begin position="161"/>
        <end position="183"/>
    </location>
</feature>
<evidence type="ECO:0000256" key="2">
    <source>
        <dbReference type="ARBA" id="ARBA00009142"/>
    </source>
</evidence>
<dbReference type="InterPro" id="IPR002781">
    <property type="entry name" value="TM_pro_TauE-like"/>
</dbReference>
<keyword evidence="7 8" id="KW-0472">Membrane</keyword>
<keyword evidence="6 8" id="KW-1133">Transmembrane helix</keyword>
<comment type="caution">
    <text evidence="9">The sequence shown here is derived from an EMBL/GenBank/DDBJ whole genome shotgun (WGS) entry which is preliminary data.</text>
</comment>
<sequence length="238" mass="26090">MSLEVFIILAIGIFVGFYVQTVVGFAGSLMALPILLFKMELPDAIAFISIFYLFSSVFLIIKEWQNIDRKIILQLALTSVIGVVLGIVVLSYAKPIILKRGLGVFILLYVVYVSFGKTKIKLNKSGVIGFGVMGGFFSGVFLTGGPLYVICVENTAHNIKVFRATMIGVLGLVTITRVPALAVSGILNLNHLKTALFVFPIFLLAQFLGKRTFTKIDEKLFKRSLMLLLCISGAIMIV</sequence>
<evidence type="ECO:0000313" key="9">
    <source>
        <dbReference type="EMBL" id="MBA6152896.1"/>
    </source>
</evidence>
<feature type="transmembrane region" description="Helical" evidence="8">
    <location>
        <begin position="6"/>
        <end position="32"/>
    </location>
</feature>
<comment type="subcellular location">
    <subcellularLocation>
        <location evidence="1 8">Cell membrane</location>
        <topology evidence="1 8">Multi-pass membrane protein</topology>
    </subcellularLocation>
</comment>
<evidence type="ECO:0000313" key="10">
    <source>
        <dbReference type="Proteomes" id="UP000541857"/>
    </source>
</evidence>
<feature type="transmembrane region" description="Helical" evidence="8">
    <location>
        <begin position="97"/>
        <end position="115"/>
    </location>
</feature>
<gene>
    <name evidence="9" type="ORF">H3Z82_09190</name>
</gene>
<dbReference type="EMBL" id="JACGLT010000006">
    <property type="protein sequence ID" value="MBA6152896.1"/>
    <property type="molecule type" value="Genomic_DNA"/>
</dbReference>
<dbReference type="AlphaFoldDB" id="A0A7W2M555"/>
<organism evidence="9 10">
    <name type="scientific">Gelidibacter maritimus</name>
    <dbReference type="NCBI Taxonomy" id="2761487"/>
    <lineage>
        <taxon>Bacteria</taxon>
        <taxon>Pseudomonadati</taxon>
        <taxon>Bacteroidota</taxon>
        <taxon>Flavobacteriia</taxon>
        <taxon>Flavobacteriales</taxon>
        <taxon>Flavobacteriaceae</taxon>
        <taxon>Gelidibacter</taxon>
    </lineage>
</organism>
<comment type="similarity">
    <text evidence="2 8">Belongs to the 4-toluene sulfonate uptake permease (TSUP) (TC 2.A.102) family.</text>
</comment>
<feature type="transmembrane region" description="Helical" evidence="8">
    <location>
        <begin position="71"/>
        <end position="90"/>
    </location>
</feature>
<feature type="transmembrane region" description="Helical" evidence="8">
    <location>
        <begin position="127"/>
        <end position="149"/>
    </location>
</feature>
<dbReference type="InterPro" id="IPR052017">
    <property type="entry name" value="TSUP"/>
</dbReference>
<evidence type="ECO:0000256" key="3">
    <source>
        <dbReference type="ARBA" id="ARBA00022448"/>
    </source>
</evidence>
<dbReference type="PANTHER" id="PTHR30269:SF37">
    <property type="entry name" value="MEMBRANE TRANSPORTER PROTEIN"/>
    <property type="match status" value="1"/>
</dbReference>
<feature type="transmembrane region" description="Helical" evidence="8">
    <location>
        <begin position="220"/>
        <end position="237"/>
    </location>
</feature>
<feature type="transmembrane region" description="Helical" evidence="8">
    <location>
        <begin position="44"/>
        <end position="65"/>
    </location>
</feature>
<evidence type="ECO:0000256" key="5">
    <source>
        <dbReference type="ARBA" id="ARBA00022692"/>
    </source>
</evidence>
<evidence type="ECO:0000256" key="6">
    <source>
        <dbReference type="ARBA" id="ARBA00022989"/>
    </source>
</evidence>
<dbReference type="RefSeq" id="WP_182205207.1">
    <property type="nucleotide sequence ID" value="NZ_JACGLT010000006.1"/>
</dbReference>
<proteinExistence type="inferred from homology"/>
<evidence type="ECO:0000256" key="4">
    <source>
        <dbReference type="ARBA" id="ARBA00022475"/>
    </source>
</evidence>
<keyword evidence="3" id="KW-0813">Transport</keyword>